<accession>A0A9Q3JAK3</accession>
<evidence type="ECO:0000313" key="2">
    <source>
        <dbReference type="Proteomes" id="UP000765509"/>
    </source>
</evidence>
<comment type="caution">
    <text evidence="1">The sequence shown here is derived from an EMBL/GenBank/DDBJ whole genome shotgun (WGS) entry which is preliminary data.</text>
</comment>
<gene>
    <name evidence="1" type="ORF">O181_098522</name>
</gene>
<dbReference type="Proteomes" id="UP000765509">
    <property type="component" value="Unassembled WGS sequence"/>
</dbReference>
<protein>
    <submittedName>
        <fullName evidence="1">Uncharacterized protein</fullName>
    </submittedName>
</protein>
<sequence>MTDSLFMTYNSFEMAYPVLLAPNVTQPVLVMTLLPGRASRKELALALGSAGAVVEANQEPAGRTSREENEGDVVSAKWRAIGRSEFREDMLDGFLRLSWRNH</sequence>
<dbReference type="EMBL" id="AVOT02067189">
    <property type="protein sequence ID" value="MBW0558807.1"/>
    <property type="molecule type" value="Genomic_DNA"/>
</dbReference>
<dbReference type="AlphaFoldDB" id="A0A9Q3JAK3"/>
<reference evidence="1" key="1">
    <citation type="submission" date="2021-03" db="EMBL/GenBank/DDBJ databases">
        <title>Draft genome sequence of rust myrtle Austropuccinia psidii MF-1, a brazilian biotype.</title>
        <authorList>
            <person name="Quecine M.C."/>
            <person name="Pachon D.M.R."/>
            <person name="Bonatelli M.L."/>
            <person name="Correr F.H."/>
            <person name="Franceschini L.M."/>
            <person name="Leite T.F."/>
            <person name="Margarido G.R.A."/>
            <person name="Almeida C.A."/>
            <person name="Ferrarezi J.A."/>
            <person name="Labate C.A."/>
        </authorList>
    </citation>
    <scope>NUCLEOTIDE SEQUENCE</scope>
    <source>
        <strain evidence="1">MF-1</strain>
    </source>
</reference>
<organism evidence="1 2">
    <name type="scientific">Austropuccinia psidii MF-1</name>
    <dbReference type="NCBI Taxonomy" id="1389203"/>
    <lineage>
        <taxon>Eukaryota</taxon>
        <taxon>Fungi</taxon>
        <taxon>Dikarya</taxon>
        <taxon>Basidiomycota</taxon>
        <taxon>Pucciniomycotina</taxon>
        <taxon>Pucciniomycetes</taxon>
        <taxon>Pucciniales</taxon>
        <taxon>Sphaerophragmiaceae</taxon>
        <taxon>Austropuccinia</taxon>
    </lineage>
</organism>
<proteinExistence type="predicted"/>
<keyword evidence="2" id="KW-1185">Reference proteome</keyword>
<evidence type="ECO:0000313" key="1">
    <source>
        <dbReference type="EMBL" id="MBW0558807.1"/>
    </source>
</evidence>
<name>A0A9Q3JAK3_9BASI</name>